<dbReference type="PANTHER" id="PTHR43344:SF14">
    <property type="entry name" value="HAD-IB FAMILY HYDROLASE"/>
    <property type="match status" value="1"/>
</dbReference>
<evidence type="ECO:0000313" key="1">
    <source>
        <dbReference type="EMBL" id="MCK7595616.1"/>
    </source>
</evidence>
<dbReference type="PANTHER" id="PTHR43344">
    <property type="entry name" value="PHOSPHOSERINE PHOSPHATASE"/>
    <property type="match status" value="1"/>
</dbReference>
<dbReference type="InterPro" id="IPR050582">
    <property type="entry name" value="HAD-like_SerB"/>
</dbReference>
<dbReference type="SUPFAM" id="SSF56784">
    <property type="entry name" value="HAD-like"/>
    <property type="match status" value="1"/>
</dbReference>
<reference evidence="1" key="1">
    <citation type="submission" date="2022-04" db="EMBL/GenBank/DDBJ databases">
        <title>Lysobacter sp. CAU 1642 isolated from sea sand.</title>
        <authorList>
            <person name="Kim W."/>
        </authorList>
    </citation>
    <scope>NUCLEOTIDE SEQUENCE</scope>
    <source>
        <strain evidence="1">CAU 1642</strain>
    </source>
</reference>
<dbReference type="InterPro" id="IPR036412">
    <property type="entry name" value="HAD-like_sf"/>
</dbReference>
<dbReference type="Gene3D" id="3.40.50.1000">
    <property type="entry name" value="HAD superfamily/HAD-like"/>
    <property type="match status" value="1"/>
</dbReference>
<dbReference type="NCBIfam" id="TIGR01488">
    <property type="entry name" value="HAD-SF-IB"/>
    <property type="match status" value="1"/>
</dbReference>
<dbReference type="RefSeq" id="WP_248211684.1">
    <property type="nucleotide sequence ID" value="NZ_JALNMH010000025.1"/>
</dbReference>
<proteinExistence type="predicted"/>
<dbReference type="EMBL" id="JALNMH010000025">
    <property type="protein sequence ID" value="MCK7595616.1"/>
    <property type="molecule type" value="Genomic_DNA"/>
</dbReference>
<dbReference type="InterPro" id="IPR023214">
    <property type="entry name" value="HAD_sf"/>
</dbReference>
<keyword evidence="2" id="KW-1185">Reference proteome</keyword>
<dbReference type="CDD" id="cd02612">
    <property type="entry name" value="HAD_PGPPase"/>
    <property type="match status" value="1"/>
</dbReference>
<evidence type="ECO:0000313" key="2">
    <source>
        <dbReference type="Proteomes" id="UP001431449"/>
    </source>
</evidence>
<dbReference type="NCBIfam" id="TIGR01490">
    <property type="entry name" value="HAD-SF-IB-hyp1"/>
    <property type="match status" value="1"/>
</dbReference>
<comment type="caution">
    <text evidence="1">The sequence shown here is derived from an EMBL/GenBank/DDBJ whole genome shotgun (WGS) entry which is preliminary data.</text>
</comment>
<dbReference type="Gene3D" id="1.20.1440.100">
    <property type="entry name" value="SG protein - dephosphorylation function"/>
    <property type="match status" value="1"/>
</dbReference>
<keyword evidence="1" id="KW-0378">Hydrolase</keyword>
<accession>A0ABT0GM39</accession>
<dbReference type="GO" id="GO:0016787">
    <property type="term" value="F:hydrolase activity"/>
    <property type="evidence" value="ECO:0007669"/>
    <property type="project" value="UniProtKB-KW"/>
</dbReference>
<gene>
    <name evidence="1" type="ORF">M0G41_18365</name>
</gene>
<dbReference type="InterPro" id="IPR006385">
    <property type="entry name" value="HAD_hydro_SerB1"/>
</dbReference>
<dbReference type="Proteomes" id="UP001431449">
    <property type="component" value="Unassembled WGS sequence"/>
</dbReference>
<organism evidence="1 2">
    <name type="scientific">Pseudomarimonas salicorniae</name>
    <dbReference type="NCBI Taxonomy" id="2933270"/>
    <lineage>
        <taxon>Bacteria</taxon>
        <taxon>Pseudomonadati</taxon>
        <taxon>Pseudomonadota</taxon>
        <taxon>Gammaproteobacteria</taxon>
        <taxon>Lysobacterales</taxon>
        <taxon>Lysobacteraceae</taxon>
        <taxon>Pseudomarimonas</taxon>
    </lineage>
</organism>
<protein>
    <submittedName>
        <fullName evidence="1">HAD-IB family hydrolase</fullName>
    </submittedName>
</protein>
<dbReference type="Pfam" id="PF12710">
    <property type="entry name" value="HAD"/>
    <property type="match status" value="1"/>
</dbReference>
<sequence length="199" mass="22326">MDLALFDFDGTITDRETMPDFMRRAVRPRRLAFGSVLLSPLVIGYKAGVVPGTHIRAAICLFGFAGVKVEEVQAHGLRFAREYLPATLRADAMARIAWHKARGDRVAVVSGGLDLYLRPWCEEHGLELLCSSLQHRSGRLTGRYDGPQCVRRRKAEAVQARFPRGEYGRVFAYGDTPEDRELLALADEAYYRWQPVSAG</sequence>
<name>A0ABT0GM39_9GAMM</name>